<feature type="region of interest" description="Disordered" evidence="1">
    <location>
        <begin position="353"/>
        <end position="383"/>
    </location>
</feature>
<feature type="chain" id="PRO_5031443671" description="Sulfotransferase" evidence="2">
    <location>
        <begin position="22"/>
        <end position="513"/>
    </location>
</feature>
<evidence type="ECO:0008006" key="4">
    <source>
        <dbReference type="Google" id="ProtNLM"/>
    </source>
</evidence>
<keyword evidence="2" id="KW-0732">Signal</keyword>
<evidence type="ECO:0000256" key="1">
    <source>
        <dbReference type="SAM" id="MobiDB-lite"/>
    </source>
</evidence>
<dbReference type="AlphaFoldDB" id="A0A7R9TK12"/>
<proteinExistence type="predicted"/>
<evidence type="ECO:0000313" key="3">
    <source>
        <dbReference type="EMBL" id="CAD8237796.1"/>
    </source>
</evidence>
<organism evidence="3">
    <name type="scientific">Prasinoderma coloniale</name>
    <dbReference type="NCBI Taxonomy" id="156133"/>
    <lineage>
        <taxon>Eukaryota</taxon>
        <taxon>Viridiplantae</taxon>
        <taxon>Prasinodermophyta</taxon>
        <taxon>Prasinodermophyceae</taxon>
        <taxon>Prasinodermales</taxon>
        <taxon>Prasinodermaceae</taxon>
        <taxon>Prasinoderma</taxon>
    </lineage>
</organism>
<name>A0A7R9TK12_9VIRI</name>
<accession>A0A7R9TK12</accession>
<gene>
    <name evidence="3" type="ORF">PCOL08062_LOCUS5349</name>
</gene>
<protein>
    <recommendedName>
        <fullName evidence="4">Sulfotransferase</fullName>
    </recommendedName>
</protein>
<reference evidence="3" key="1">
    <citation type="submission" date="2021-01" db="EMBL/GenBank/DDBJ databases">
        <authorList>
            <person name="Corre E."/>
            <person name="Pelletier E."/>
            <person name="Niang G."/>
            <person name="Scheremetjew M."/>
            <person name="Finn R."/>
            <person name="Kale V."/>
            <person name="Holt S."/>
            <person name="Cochrane G."/>
            <person name="Meng A."/>
            <person name="Brown T."/>
            <person name="Cohen L."/>
        </authorList>
    </citation>
    <scope>NUCLEOTIDE SEQUENCE</scope>
    <source>
        <strain evidence="3">CCMP1413</strain>
    </source>
</reference>
<sequence>MAAYMVRALAVMLLFAPAVLGVDRQQQPPIMRAVYERARRRKPRVREYAPENNKTLPRVDADTLLAVKDAAREAVASGAPDAVVYWMHQRKAAGDLVVGCREEHPGDERTRACAKRWSMLANTSALAVTNEYIGVPSGCVGVPPARLDESTWLAPAERQPRAPNPAVFIGVVREPLSRWESEFNYGAMVYSLPPIVELFLPRGFDAPGSYWDRVAAPQLRALERAPPGEMLRNDPLGDVYRQVVRALGLQGKLSPRDDATPEEIAAAVAAFRSWMRNEWHRAPRCNPRRLAKSRIGNIMSECYLSNQMTRMLASNVCLCGLYEAAHHVHSVAPEKWIVFNDWEELGALKDGALTPDGVSHTSSSPDGKRHVLPPNRGPARVGQRTGCPLDYPGRDPDAPPPPVTEADFERAKEVARRFHALMPMDRVFKEPATFVSMLRGLAGFNISEDFAMAPNEHATTLTLKVLEVPGIRQALEEDNEWDIALYRYVHDELWEAGRACARKREVEGQSARC</sequence>
<dbReference type="EMBL" id="HBDZ01006999">
    <property type="protein sequence ID" value="CAD8237796.1"/>
    <property type="molecule type" value="Transcribed_RNA"/>
</dbReference>
<feature type="signal peptide" evidence="2">
    <location>
        <begin position="1"/>
        <end position="21"/>
    </location>
</feature>
<evidence type="ECO:0000256" key="2">
    <source>
        <dbReference type="SAM" id="SignalP"/>
    </source>
</evidence>